<dbReference type="Proteomes" id="UP000030746">
    <property type="component" value="Unassembled WGS sequence"/>
</dbReference>
<dbReference type="InterPro" id="IPR002562">
    <property type="entry name" value="3'-5'_exonuclease_dom"/>
</dbReference>
<dbReference type="KEGG" id="lgi:LOTGIDRAFT_116671"/>
<dbReference type="Pfam" id="PF01612">
    <property type="entry name" value="DNA_pol_A_exo1"/>
    <property type="match status" value="1"/>
</dbReference>
<dbReference type="SUPFAM" id="SSF53098">
    <property type="entry name" value="Ribonuclease H-like"/>
    <property type="match status" value="1"/>
</dbReference>
<dbReference type="InterPro" id="IPR052408">
    <property type="entry name" value="Exonuclease_MUT-7-like"/>
</dbReference>
<dbReference type="OMA" id="CSNWANR"/>
<feature type="compositionally biased region" description="Basic residues" evidence="1">
    <location>
        <begin position="464"/>
        <end position="476"/>
    </location>
</feature>
<protein>
    <recommendedName>
        <fullName evidence="2">3'-5' exonuclease domain-containing protein</fullName>
    </recommendedName>
</protein>
<feature type="compositionally biased region" description="Basic and acidic residues" evidence="1">
    <location>
        <begin position="482"/>
        <end position="495"/>
    </location>
</feature>
<feature type="region of interest" description="Disordered" evidence="1">
    <location>
        <begin position="463"/>
        <end position="495"/>
    </location>
</feature>
<gene>
    <name evidence="3" type="ORF">LOTGIDRAFT_116671</name>
</gene>
<proteinExistence type="predicted"/>
<keyword evidence="4" id="KW-1185">Reference proteome</keyword>
<accession>V4ALW2</accession>
<dbReference type="CTD" id="20231381"/>
<dbReference type="EMBL" id="KB201611">
    <property type="protein sequence ID" value="ESO95750.1"/>
    <property type="molecule type" value="Genomic_DNA"/>
</dbReference>
<dbReference type="RefSeq" id="XP_009053599.1">
    <property type="nucleotide sequence ID" value="XM_009055351.1"/>
</dbReference>
<dbReference type="Pfam" id="PF01927">
    <property type="entry name" value="Mut7-C"/>
    <property type="match status" value="2"/>
</dbReference>
<feature type="domain" description="3'-5' exonuclease" evidence="2">
    <location>
        <begin position="250"/>
        <end position="448"/>
    </location>
</feature>
<dbReference type="PANTHER" id="PTHR47765:SF2">
    <property type="entry name" value="EXONUCLEASE MUT-7 HOMOLOG"/>
    <property type="match status" value="1"/>
</dbReference>
<evidence type="ECO:0000313" key="4">
    <source>
        <dbReference type="Proteomes" id="UP000030746"/>
    </source>
</evidence>
<dbReference type="InterPro" id="IPR002782">
    <property type="entry name" value="Mut7-C_RNAse_dom"/>
</dbReference>
<dbReference type="GO" id="GO:0003676">
    <property type="term" value="F:nucleic acid binding"/>
    <property type="evidence" value="ECO:0007669"/>
    <property type="project" value="InterPro"/>
</dbReference>
<dbReference type="InterPro" id="IPR036397">
    <property type="entry name" value="RNaseH_sf"/>
</dbReference>
<dbReference type="HOGENOM" id="CLU_007046_0_0_1"/>
<evidence type="ECO:0000313" key="3">
    <source>
        <dbReference type="EMBL" id="ESO95750.1"/>
    </source>
</evidence>
<sequence length="735" mass="84545">MAVKVFDLNHDGNEYFVPFIRYYIQQQKFKEAAVSITKLGLQDHFEVNEVLIPLLIQDKVNMLENYVIGRPELQKQVVELLDGLCDRESNIEEFISQSGVEVVKRSNLNRKTLSKLAVRLMKLYQIPASLCPNISNARGYGALKYLLYKRYIEGTMGSGSWEEMVQSAVGDSVYLKEQLLEQLMCYNDLKEAVKWAKSFELPDSSIPQPVLEARDKFEQQQNTDDWDSEILSDKDMSVFYYQLSLPLDNITVVDDKHLLKICSERLAIPDTVIGIDSEWKPSMGAETVGVALIQLAVQEHIFLFDMTTLITILSKEEICSFMELVFCNPDTIKLGYGFDADMHMLVKGFPYFKDILVNVQRFIDLAETCNDENFDGEPDSARSKTSFTKSEEKGLSELVRQCFGKPLNKGEQMSNWERRPLRVEQLIYASLDAYVLLELYDHLQNHCKLNDINIEMEPQTKVNFSKKSKQDKKKAKAAGLTLRDKKKEKEEREQKMASLLHSKTDSNYVISPNELRVVCDTMLQGTGRYLRSCGVDVKIMENHEEHDQAIKIGTTEGRIILSSGAPFQRIKSYVGEEKCYNVLSMGAQEQATEVLKHFNVKVTQRDIFSRCQVCNGDQYAKMAQKDMQEIARRRDEMCKSSFKNEREIDNHLMQKFLEEYGIDIQNLTFVHNNVTIQIDIIPRPMISKVDMFFVCTSCGKIFWEGSHFSRICDQFSHILSLSEGSDKNRSNIYQT</sequence>
<organism evidence="3 4">
    <name type="scientific">Lottia gigantea</name>
    <name type="common">Giant owl limpet</name>
    <dbReference type="NCBI Taxonomy" id="225164"/>
    <lineage>
        <taxon>Eukaryota</taxon>
        <taxon>Metazoa</taxon>
        <taxon>Spiralia</taxon>
        <taxon>Lophotrochozoa</taxon>
        <taxon>Mollusca</taxon>
        <taxon>Gastropoda</taxon>
        <taxon>Patellogastropoda</taxon>
        <taxon>Lottioidea</taxon>
        <taxon>Lottiidae</taxon>
        <taxon>Lottia</taxon>
    </lineage>
</organism>
<dbReference type="GO" id="GO:0006139">
    <property type="term" value="P:nucleobase-containing compound metabolic process"/>
    <property type="evidence" value="ECO:0007669"/>
    <property type="project" value="InterPro"/>
</dbReference>
<dbReference type="STRING" id="225164.V4ALW2"/>
<dbReference type="InterPro" id="IPR012337">
    <property type="entry name" value="RNaseH-like_sf"/>
</dbReference>
<dbReference type="GeneID" id="20231381"/>
<dbReference type="AlphaFoldDB" id="V4ALW2"/>
<dbReference type="Gene3D" id="3.30.420.10">
    <property type="entry name" value="Ribonuclease H-like superfamily/Ribonuclease H"/>
    <property type="match status" value="1"/>
</dbReference>
<dbReference type="PANTHER" id="PTHR47765">
    <property type="entry name" value="3'-5' EXONUCLEASE DOMAIN-CONTAINING PROTEIN"/>
    <property type="match status" value="1"/>
</dbReference>
<dbReference type="GO" id="GO:0008408">
    <property type="term" value="F:3'-5' exonuclease activity"/>
    <property type="evidence" value="ECO:0007669"/>
    <property type="project" value="InterPro"/>
</dbReference>
<dbReference type="SMART" id="SM00474">
    <property type="entry name" value="35EXOc"/>
    <property type="match status" value="1"/>
</dbReference>
<evidence type="ECO:0000256" key="1">
    <source>
        <dbReference type="SAM" id="MobiDB-lite"/>
    </source>
</evidence>
<dbReference type="OrthoDB" id="18193at2759"/>
<name>V4ALW2_LOTGI</name>
<reference evidence="3 4" key="1">
    <citation type="journal article" date="2013" name="Nature">
        <title>Insights into bilaterian evolution from three spiralian genomes.</title>
        <authorList>
            <person name="Simakov O."/>
            <person name="Marletaz F."/>
            <person name="Cho S.J."/>
            <person name="Edsinger-Gonzales E."/>
            <person name="Havlak P."/>
            <person name="Hellsten U."/>
            <person name="Kuo D.H."/>
            <person name="Larsson T."/>
            <person name="Lv J."/>
            <person name="Arendt D."/>
            <person name="Savage R."/>
            <person name="Osoegawa K."/>
            <person name="de Jong P."/>
            <person name="Grimwood J."/>
            <person name="Chapman J.A."/>
            <person name="Shapiro H."/>
            <person name="Aerts A."/>
            <person name="Otillar R.P."/>
            <person name="Terry A.Y."/>
            <person name="Boore J.L."/>
            <person name="Grigoriev I.V."/>
            <person name="Lindberg D.R."/>
            <person name="Seaver E.C."/>
            <person name="Weisblat D.A."/>
            <person name="Putnam N.H."/>
            <person name="Rokhsar D.S."/>
        </authorList>
    </citation>
    <scope>NUCLEOTIDE SEQUENCE [LARGE SCALE GENOMIC DNA]</scope>
</reference>
<evidence type="ECO:0000259" key="2">
    <source>
        <dbReference type="SMART" id="SM00474"/>
    </source>
</evidence>